<dbReference type="InParanoid" id="D2VUU5"/>
<evidence type="ECO:0000256" key="2">
    <source>
        <dbReference type="ARBA" id="ARBA00023180"/>
    </source>
</evidence>
<dbReference type="Gene3D" id="2.60.40.380">
    <property type="entry name" value="Purple acid phosphatase-like, N-terminal"/>
    <property type="match status" value="1"/>
</dbReference>
<evidence type="ECO:0000313" key="8">
    <source>
        <dbReference type="Proteomes" id="UP000006671"/>
    </source>
</evidence>
<evidence type="ECO:0000259" key="4">
    <source>
        <dbReference type="Pfam" id="PF00149"/>
    </source>
</evidence>
<evidence type="ECO:0000259" key="5">
    <source>
        <dbReference type="Pfam" id="PF14008"/>
    </source>
</evidence>
<reference evidence="7 8" key="1">
    <citation type="journal article" date="2010" name="Cell">
        <title>The genome of Naegleria gruberi illuminates early eukaryotic versatility.</title>
        <authorList>
            <person name="Fritz-Laylin L.K."/>
            <person name="Prochnik S.E."/>
            <person name="Ginger M.L."/>
            <person name="Dacks J.B."/>
            <person name="Carpenter M.L."/>
            <person name="Field M.C."/>
            <person name="Kuo A."/>
            <person name="Paredez A."/>
            <person name="Chapman J."/>
            <person name="Pham J."/>
            <person name="Shu S."/>
            <person name="Neupane R."/>
            <person name="Cipriano M."/>
            <person name="Mancuso J."/>
            <person name="Tu H."/>
            <person name="Salamov A."/>
            <person name="Lindquist E."/>
            <person name="Shapiro H."/>
            <person name="Lucas S."/>
            <person name="Grigoriev I.V."/>
            <person name="Cande W.Z."/>
            <person name="Fulton C."/>
            <person name="Rokhsar D.S."/>
            <person name="Dawson S.C."/>
        </authorList>
    </citation>
    <scope>NUCLEOTIDE SEQUENCE [LARGE SCALE GENOMIC DNA]</scope>
    <source>
        <strain evidence="7 8">NEG-M</strain>
    </source>
</reference>
<name>D2VUU5_NAEGR</name>
<keyword evidence="2" id="KW-0325">Glycoprotein</keyword>
<dbReference type="OrthoDB" id="45007at2759"/>
<proteinExistence type="inferred from homology"/>
<keyword evidence="3" id="KW-0378">Hydrolase</keyword>
<dbReference type="VEuPathDB" id="AmoebaDB:NAEGRDRAFT_72789"/>
<dbReference type="GO" id="GO:0046872">
    <property type="term" value="F:metal ion binding"/>
    <property type="evidence" value="ECO:0007669"/>
    <property type="project" value="InterPro"/>
</dbReference>
<dbReference type="GO" id="GO:0003993">
    <property type="term" value="F:acid phosphatase activity"/>
    <property type="evidence" value="ECO:0007669"/>
    <property type="project" value="UniProtKB-EC"/>
</dbReference>
<protein>
    <recommendedName>
        <fullName evidence="3">Purple acid phosphatase</fullName>
        <ecNumber evidence="3">3.1.3.2</ecNumber>
    </recommendedName>
</protein>
<dbReference type="Gene3D" id="3.60.21.10">
    <property type="match status" value="1"/>
</dbReference>
<dbReference type="SUPFAM" id="SSF49363">
    <property type="entry name" value="Purple acid phosphatase, N-terminal domain"/>
    <property type="match status" value="1"/>
</dbReference>
<accession>D2VUU5</accession>
<dbReference type="InterPro" id="IPR015914">
    <property type="entry name" value="PAPs_N"/>
</dbReference>
<dbReference type="Pfam" id="PF16656">
    <property type="entry name" value="Pur_ac_phosph_N"/>
    <property type="match status" value="1"/>
</dbReference>
<feature type="signal peptide" evidence="3">
    <location>
        <begin position="1"/>
        <end position="16"/>
    </location>
</feature>
<keyword evidence="1 3" id="KW-0732">Signal</keyword>
<dbReference type="InterPro" id="IPR025733">
    <property type="entry name" value="PAPs_C"/>
</dbReference>
<dbReference type="Pfam" id="PF00149">
    <property type="entry name" value="Metallophos"/>
    <property type="match status" value="1"/>
</dbReference>
<comment type="catalytic activity">
    <reaction evidence="3">
        <text>a phosphate monoester + H2O = an alcohol + phosphate</text>
        <dbReference type="Rhea" id="RHEA:15017"/>
        <dbReference type="ChEBI" id="CHEBI:15377"/>
        <dbReference type="ChEBI" id="CHEBI:30879"/>
        <dbReference type="ChEBI" id="CHEBI:43474"/>
        <dbReference type="ChEBI" id="CHEBI:67140"/>
        <dbReference type="EC" id="3.1.3.2"/>
    </reaction>
</comment>
<dbReference type="EMBL" id="GG738900">
    <property type="protein sequence ID" value="EFC39323.1"/>
    <property type="molecule type" value="Genomic_DNA"/>
</dbReference>
<feature type="domain" description="Purple acid phosphatase C-terminal" evidence="5">
    <location>
        <begin position="355"/>
        <end position="407"/>
    </location>
</feature>
<evidence type="ECO:0000259" key="6">
    <source>
        <dbReference type="Pfam" id="PF16656"/>
    </source>
</evidence>
<feature type="domain" description="Purple acid phosphatase N-terminal" evidence="6">
    <location>
        <begin position="23"/>
        <end position="125"/>
    </location>
</feature>
<feature type="domain" description="Calcineurin-like phosphoesterase" evidence="4">
    <location>
        <begin position="141"/>
        <end position="329"/>
    </location>
</feature>
<dbReference type="InterPro" id="IPR041792">
    <property type="entry name" value="MPP_PAP"/>
</dbReference>
<dbReference type="PANTHER" id="PTHR45867">
    <property type="entry name" value="PURPLE ACID PHOSPHATASE"/>
    <property type="match status" value="1"/>
</dbReference>
<dbReference type="InterPro" id="IPR004843">
    <property type="entry name" value="Calcineurin-like_PHP"/>
</dbReference>
<dbReference type="Pfam" id="PF14008">
    <property type="entry name" value="Metallophos_C"/>
    <property type="match status" value="1"/>
</dbReference>
<dbReference type="InterPro" id="IPR029052">
    <property type="entry name" value="Metallo-depent_PP-like"/>
</dbReference>
<evidence type="ECO:0000313" key="7">
    <source>
        <dbReference type="EMBL" id="EFC39323.1"/>
    </source>
</evidence>
<dbReference type="CDD" id="cd00839">
    <property type="entry name" value="MPP_PAPs"/>
    <property type="match status" value="1"/>
</dbReference>
<dbReference type="Proteomes" id="UP000006671">
    <property type="component" value="Unassembled WGS sequence"/>
</dbReference>
<dbReference type="EC" id="3.1.3.2" evidence="3"/>
<sequence length="418" mass="48858">MSLMIVVMLLRSEVNAFSYRNAPQGIHIALTGVESEMSVMFFTQLKSKNYQIIYSTSSNLDILDVKVKQEVEHYKYIVYQVPGMYEELTVHEFILKGLPPATKIYYRIAMKNDETTTSETFSFITQKSRSELLKSDEPFQFLVYGDMDIFNDGQNTIDSIMRNHMKDTQFILHIGDIPYVWNHEHEYKWEKWFDMIEPITSAMPYIVCNGNHENASNFTSYKTRFTNSTVSVTTKSNTQSNLYYSFDYGSIHFITISSEHDYALQTRWMEEDLAKVNREETPFIIFYSHRPMYSSNENHGSYDPIRIAVEPLLRKYKVDLALFGHVHAYERTCPISEQGVCDKKKHRNYFKNADGTIHIHVGTAGFELNQKWDPKPEWSTYRETNHGYLRIKVFGKRALSVEFLRNGVTTADSFLIEK</sequence>
<dbReference type="eggNOG" id="KOG1378">
    <property type="taxonomic scope" value="Eukaryota"/>
</dbReference>
<feature type="chain" id="PRO_5005126219" description="Purple acid phosphatase" evidence="3">
    <location>
        <begin position="17"/>
        <end position="418"/>
    </location>
</feature>
<gene>
    <name evidence="7" type="ORF">NAEGRDRAFT_72789</name>
</gene>
<dbReference type="KEGG" id="ngr:NAEGRDRAFT_72789"/>
<dbReference type="RefSeq" id="XP_002672067.1">
    <property type="nucleotide sequence ID" value="XM_002672021.1"/>
</dbReference>
<evidence type="ECO:0000256" key="1">
    <source>
        <dbReference type="ARBA" id="ARBA00022729"/>
    </source>
</evidence>
<dbReference type="InterPro" id="IPR008963">
    <property type="entry name" value="Purple_acid_Pase-like_N"/>
</dbReference>
<organism evidence="8">
    <name type="scientific">Naegleria gruberi</name>
    <name type="common">Amoeba</name>
    <dbReference type="NCBI Taxonomy" id="5762"/>
    <lineage>
        <taxon>Eukaryota</taxon>
        <taxon>Discoba</taxon>
        <taxon>Heterolobosea</taxon>
        <taxon>Tetramitia</taxon>
        <taxon>Eutetramitia</taxon>
        <taxon>Vahlkampfiidae</taxon>
        <taxon>Naegleria</taxon>
    </lineage>
</organism>
<comment type="similarity">
    <text evidence="3">Belongs to the metallophosphoesterase superfamily. Purple acid phosphatase family.</text>
</comment>
<evidence type="ECO:0000256" key="3">
    <source>
        <dbReference type="RuleBase" id="RU361203"/>
    </source>
</evidence>
<dbReference type="AlphaFoldDB" id="D2VUU5"/>
<dbReference type="SUPFAM" id="SSF56300">
    <property type="entry name" value="Metallo-dependent phosphatases"/>
    <property type="match status" value="1"/>
</dbReference>
<keyword evidence="8" id="KW-1185">Reference proteome</keyword>
<dbReference type="OMA" id="INRTHIQ"/>
<dbReference type="GeneID" id="8853523"/>